<dbReference type="InterPro" id="IPR004493">
    <property type="entry name" value="Leu-tRNA-synth_Ia_arc/euk"/>
</dbReference>
<keyword evidence="4 10" id="KW-0547">Nucleotide-binding</keyword>
<reference evidence="15" key="1">
    <citation type="submission" date="2023-01" db="EMBL/GenBank/DDBJ databases">
        <title>Metagenome sequencing of chrysophaentin producing Chrysophaeum taylorii.</title>
        <authorList>
            <person name="Davison J."/>
            <person name="Bewley C."/>
        </authorList>
    </citation>
    <scope>NUCLEOTIDE SEQUENCE</scope>
    <source>
        <strain evidence="15">NIES-1699</strain>
    </source>
</reference>
<evidence type="ECO:0000256" key="4">
    <source>
        <dbReference type="ARBA" id="ARBA00022741"/>
    </source>
</evidence>
<evidence type="ECO:0000313" key="15">
    <source>
        <dbReference type="EMBL" id="KAJ8607162.1"/>
    </source>
</evidence>
<comment type="similarity">
    <text evidence="1 10">Belongs to the class-I aminoacyl-tRNA synthetase family.</text>
</comment>
<evidence type="ECO:0000256" key="7">
    <source>
        <dbReference type="ARBA" id="ARBA00023146"/>
    </source>
</evidence>
<dbReference type="FunFam" id="3.90.740.10:FF:000001">
    <property type="entry name" value="Leucine--tRNA ligase, cytoplasmic"/>
    <property type="match status" value="1"/>
</dbReference>
<evidence type="ECO:0000256" key="2">
    <source>
        <dbReference type="ARBA" id="ARBA00013164"/>
    </source>
</evidence>
<dbReference type="InterPro" id="IPR009008">
    <property type="entry name" value="Val/Leu/Ile-tRNA-synth_edit"/>
</dbReference>
<evidence type="ECO:0000259" key="14">
    <source>
        <dbReference type="Pfam" id="PF09334"/>
    </source>
</evidence>
<feature type="compositionally biased region" description="Low complexity" evidence="11">
    <location>
        <begin position="36"/>
        <end position="55"/>
    </location>
</feature>
<comment type="catalytic activity">
    <reaction evidence="9">
        <text>tRNA(Leu) + L-leucine + ATP = L-leucyl-tRNA(Leu) + AMP + diphosphate</text>
        <dbReference type="Rhea" id="RHEA:11688"/>
        <dbReference type="Rhea" id="RHEA-COMP:9613"/>
        <dbReference type="Rhea" id="RHEA-COMP:9622"/>
        <dbReference type="ChEBI" id="CHEBI:30616"/>
        <dbReference type="ChEBI" id="CHEBI:33019"/>
        <dbReference type="ChEBI" id="CHEBI:57427"/>
        <dbReference type="ChEBI" id="CHEBI:78442"/>
        <dbReference type="ChEBI" id="CHEBI:78494"/>
        <dbReference type="ChEBI" id="CHEBI:456215"/>
        <dbReference type="EC" id="6.1.1.4"/>
    </reaction>
</comment>
<feature type="domain" description="Aminoacyl-tRNA synthetase class Ia" evidence="12">
    <location>
        <begin position="243"/>
        <end position="662"/>
    </location>
</feature>
<organism evidence="15 16">
    <name type="scientific">Chrysophaeum taylorii</name>
    <dbReference type="NCBI Taxonomy" id="2483200"/>
    <lineage>
        <taxon>Eukaryota</taxon>
        <taxon>Sar</taxon>
        <taxon>Stramenopiles</taxon>
        <taxon>Ochrophyta</taxon>
        <taxon>Pelagophyceae</taxon>
        <taxon>Pelagomonadales</taxon>
        <taxon>Pelagomonadaceae</taxon>
        <taxon>Chrysophaeum</taxon>
    </lineage>
</organism>
<dbReference type="Pfam" id="PF00133">
    <property type="entry name" value="tRNA-synt_1"/>
    <property type="match status" value="2"/>
</dbReference>
<evidence type="ECO:0000256" key="10">
    <source>
        <dbReference type="RuleBase" id="RU363035"/>
    </source>
</evidence>
<dbReference type="GO" id="GO:0002161">
    <property type="term" value="F:aminoacyl-tRNA deacylase activity"/>
    <property type="evidence" value="ECO:0007669"/>
    <property type="project" value="InterPro"/>
</dbReference>
<dbReference type="InterPro" id="IPR013155">
    <property type="entry name" value="M/V/L/I-tRNA-synth_anticd-bd"/>
</dbReference>
<proteinExistence type="inferred from homology"/>
<feature type="domain" description="Methionyl/Valyl/Leucyl/Isoleucyl-tRNA synthetase anticodon-binding" evidence="13">
    <location>
        <begin position="868"/>
        <end position="997"/>
    </location>
</feature>
<dbReference type="InterPro" id="IPR009080">
    <property type="entry name" value="tRNAsynth_Ia_anticodon-bd"/>
</dbReference>
<evidence type="ECO:0000259" key="13">
    <source>
        <dbReference type="Pfam" id="PF08264"/>
    </source>
</evidence>
<dbReference type="GO" id="GO:0006429">
    <property type="term" value="P:leucyl-tRNA aminoacylation"/>
    <property type="evidence" value="ECO:0007669"/>
    <property type="project" value="InterPro"/>
</dbReference>
<comment type="caution">
    <text evidence="15">The sequence shown here is derived from an EMBL/GenBank/DDBJ whole genome shotgun (WGS) entry which is preliminary data.</text>
</comment>
<dbReference type="PANTHER" id="PTHR45794">
    <property type="entry name" value="LEUCYL-TRNA SYNTHETASE"/>
    <property type="match status" value="1"/>
</dbReference>
<dbReference type="Gene3D" id="1.10.10.720">
    <property type="entry name" value="leucyl-tRNA synthetase"/>
    <property type="match status" value="1"/>
</dbReference>
<evidence type="ECO:0000256" key="11">
    <source>
        <dbReference type="SAM" id="MobiDB-lite"/>
    </source>
</evidence>
<protein>
    <recommendedName>
        <fullName evidence="2">leucine--tRNA ligase</fullName>
        <ecNumber evidence="2">6.1.1.4</ecNumber>
    </recommendedName>
    <alternativeName>
        <fullName evidence="8">Leucyl-tRNA synthetase</fullName>
    </alternativeName>
</protein>
<accession>A0AAD7UII5</accession>
<keyword evidence="7 10" id="KW-0030">Aminoacyl-tRNA synthetase</keyword>
<feature type="domain" description="Aminoacyl-tRNA synthetase class Ia" evidence="12">
    <location>
        <begin position="69"/>
        <end position="148"/>
    </location>
</feature>
<feature type="region of interest" description="Disordered" evidence="11">
    <location>
        <begin position="162"/>
        <end position="182"/>
    </location>
</feature>
<dbReference type="PANTHER" id="PTHR45794:SF1">
    <property type="entry name" value="LEUCINE--TRNA LIGASE, CYTOPLASMIC"/>
    <property type="match status" value="1"/>
</dbReference>
<evidence type="ECO:0000256" key="8">
    <source>
        <dbReference type="ARBA" id="ARBA00030520"/>
    </source>
</evidence>
<name>A0AAD7UII5_9STRA</name>
<dbReference type="SUPFAM" id="SSF47323">
    <property type="entry name" value="Anticodon-binding domain of a subclass of class I aminoacyl-tRNA synthetases"/>
    <property type="match status" value="1"/>
</dbReference>
<evidence type="ECO:0000313" key="16">
    <source>
        <dbReference type="Proteomes" id="UP001230188"/>
    </source>
</evidence>
<evidence type="ECO:0000256" key="3">
    <source>
        <dbReference type="ARBA" id="ARBA00022598"/>
    </source>
</evidence>
<dbReference type="GO" id="GO:0005524">
    <property type="term" value="F:ATP binding"/>
    <property type="evidence" value="ECO:0007669"/>
    <property type="project" value="UniProtKB-KW"/>
</dbReference>
<keyword evidence="5 10" id="KW-0067">ATP-binding</keyword>
<dbReference type="Pfam" id="PF09334">
    <property type="entry name" value="tRNA-synt_1g"/>
    <property type="match status" value="1"/>
</dbReference>
<evidence type="ECO:0000256" key="5">
    <source>
        <dbReference type="ARBA" id="ARBA00022840"/>
    </source>
</evidence>
<dbReference type="InterPro" id="IPR001412">
    <property type="entry name" value="aa-tRNA-synth_I_CS"/>
</dbReference>
<dbReference type="InterPro" id="IPR014729">
    <property type="entry name" value="Rossmann-like_a/b/a_fold"/>
</dbReference>
<dbReference type="GO" id="GO:0004823">
    <property type="term" value="F:leucine-tRNA ligase activity"/>
    <property type="evidence" value="ECO:0007669"/>
    <property type="project" value="UniProtKB-EC"/>
</dbReference>
<evidence type="ECO:0000256" key="1">
    <source>
        <dbReference type="ARBA" id="ARBA00005594"/>
    </source>
</evidence>
<gene>
    <name evidence="15" type="ORF">CTAYLR_007327</name>
</gene>
<evidence type="ECO:0000256" key="6">
    <source>
        <dbReference type="ARBA" id="ARBA00022917"/>
    </source>
</evidence>
<dbReference type="AlphaFoldDB" id="A0AAD7UII5"/>
<feature type="domain" description="Methionyl/Leucyl tRNA synthetase" evidence="14">
    <location>
        <begin position="733"/>
        <end position="834"/>
    </location>
</feature>
<dbReference type="NCBIfam" id="TIGR00395">
    <property type="entry name" value="leuS_arch"/>
    <property type="match status" value="1"/>
</dbReference>
<dbReference type="InterPro" id="IPR002300">
    <property type="entry name" value="aa-tRNA-synth_Ia"/>
</dbReference>
<dbReference type="SUPFAM" id="SSF50677">
    <property type="entry name" value="ValRS/IleRS/LeuRS editing domain"/>
    <property type="match status" value="1"/>
</dbReference>
<evidence type="ECO:0000256" key="9">
    <source>
        <dbReference type="ARBA" id="ARBA00047469"/>
    </source>
</evidence>
<dbReference type="EC" id="6.1.1.4" evidence="2"/>
<dbReference type="Proteomes" id="UP001230188">
    <property type="component" value="Unassembled WGS sequence"/>
</dbReference>
<evidence type="ECO:0000259" key="12">
    <source>
        <dbReference type="Pfam" id="PF00133"/>
    </source>
</evidence>
<keyword evidence="6 10" id="KW-0648">Protein biosynthesis</keyword>
<dbReference type="Gene3D" id="3.90.740.10">
    <property type="entry name" value="Valyl/Leucyl/Isoleucyl-tRNA synthetase, editing domain"/>
    <property type="match status" value="1"/>
</dbReference>
<keyword evidence="3 10" id="KW-0436">Ligase</keyword>
<dbReference type="InterPro" id="IPR015413">
    <property type="entry name" value="Methionyl/Leucyl_tRNA_Synth"/>
</dbReference>
<dbReference type="EMBL" id="JAQMWT010000230">
    <property type="protein sequence ID" value="KAJ8607162.1"/>
    <property type="molecule type" value="Genomic_DNA"/>
</dbReference>
<dbReference type="Gene3D" id="3.30.2320.20">
    <property type="entry name" value="Class I aminoacyl-tRNA synthetases (RS)"/>
    <property type="match status" value="1"/>
</dbReference>
<dbReference type="Gene3D" id="3.40.50.620">
    <property type="entry name" value="HUPs"/>
    <property type="match status" value="1"/>
</dbReference>
<dbReference type="SUPFAM" id="SSF52374">
    <property type="entry name" value="Nucleotidylyl transferase"/>
    <property type="match status" value="1"/>
</dbReference>
<dbReference type="Pfam" id="PF08264">
    <property type="entry name" value="Anticodon_1"/>
    <property type="match status" value="1"/>
</dbReference>
<feature type="region of interest" description="Disordered" evidence="11">
    <location>
        <begin position="31"/>
        <end position="56"/>
    </location>
</feature>
<sequence length="1150" mass="128811">MASWACDESPGASRFGVKKTRKFGVLCQKDEEEEAITPSTPATATPSTPSVAGSSFKRRDRMIEIEREVQAAWESSGAFEADAEEGGRPKFFVTFPYPYMNGRLHLGHAFSLTKAEFAAGFKRLQGYNVLFPFGFHCTGMPIQAAANKLKAELEAFGNPPVFPESSVRSKEEEEEASSESIEKQVAAMAKKGKAKKSKVAAKASKTEYQWRTMEAMGLESDEIAAFADPNEWLRYFPPLGVTDLKAFGASIDWRRSFITTDVNKYYDSFVRWQFGKLKAADKISYGKRANVYSVRDGQVCADHDRAKGEGVGPQEYVLIKLRVVEPWPEVLESVRGREVYLVPATLRPETMYGQTNCYVLPEGEYGAFEQADGSVFVCSKRAALGLAHQGSTNQHDGGFVPYAAASMGVVKSVVPGTIKGRDLLGAAVRAPLSIYDAVYVLPLTTISMSKGTGVVTSVPSDAPDDWIALHELKEQPELRDKYGLSEDTVAKFDVVPVLRIETEEWVSDVSAAYWCEKLEITSSKDADKLKKAKDITYLHGFSKGVMLVGKYAGTKVSEAKVLVRNDLLASGDAVLYLEPEELVVSRSGDECIVAHTDQWYLKYGETKWRESVEAHVDSTLRTYNSENHARFKYTLGWMREWACSRLFGLGTRIPWDPTWVIESLSDSTIYMAYYAVAHLLQRNLDGTEEGSLLPSSVVLTDQFWDYVLLDGPPPPLPPEEKRENLLLILEKTRREFRYWYPLDLRVSGKDLIGNHLTMCLYNHAAIWPERPDLWPRSFYCNGFVLLDQEKMSKSTGNFLLLEEACRLFSTDGVRFALADAGDTLEDANFSKKRADAAVVALYVEEEFARKVCSGELELRTDDFNFMDRAFENEIKVLANLTTSHFEAMRWRDGLISASFSMQIARDAYRDWCYRTRVAMRADLALFYVELAAILIAPICPHFSEHVWGRVLPDSRKKFGGRGEGTLRSKVWPEIFDVDLSVSRAFNFFRKAARALRLEVIKDAKNKPVNAAYIYVASDYPDWKKKTLKFVREKWTRDKKELLAALKTSSISGGGGGSKQQQKNMMQFAAFMHDYAMEVGMEALDETLPFDQVEVLADSRAYLQNSLNPSGGKIDTLEIFDLSKNPDAPGPAKKKAHASPGNPSIYVVLAV</sequence>
<keyword evidence="16" id="KW-1185">Reference proteome</keyword>
<dbReference type="PROSITE" id="PS00178">
    <property type="entry name" value="AA_TRNA_LIGASE_I"/>
    <property type="match status" value="1"/>
</dbReference>